<dbReference type="InterPro" id="IPR028082">
    <property type="entry name" value="Peripla_BP_I"/>
</dbReference>
<dbReference type="SMART" id="SM00354">
    <property type="entry name" value="HTH_LACI"/>
    <property type="match status" value="1"/>
</dbReference>
<keyword evidence="1" id="KW-0805">Transcription regulation</keyword>
<dbReference type="Gene3D" id="1.10.260.40">
    <property type="entry name" value="lambda repressor-like DNA-binding domains"/>
    <property type="match status" value="1"/>
</dbReference>
<comment type="caution">
    <text evidence="5">The sequence shown here is derived from an EMBL/GenBank/DDBJ whole genome shotgun (WGS) entry which is preliminary data.</text>
</comment>
<dbReference type="EMBL" id="VIRS01000001">
    <property type="protein sequence ID" value="TQS46921.1"/>
    <property type="molecule type" value="Genomic_DNA"/>
</dbReference>
<dbReference type="GO" id="GO:0000976">
    <property type="term" value="F:transcription cis-regulatory region binding"/>
    <property type="evidence" value="ECO:0007669"/>
    <property type="project" value="TreeGrafter"/>
</dbReference>
<dbReference type="GO" id="GO:0003700">
    <property type="term" value="F:DNA-binding transcription factor activity"/>
    <property type="evidence" value="ECO:0007669"/>
    <property type="project" value="TreeGrafter"/>
</dbReference>
<sequence>MRTGERRPTLADVAAQAGVSTALASIVMREAPGASAATRRRVLEVAEQLGYHPDARARLLRSGRSRLLGVVFGVQHAFHGDLVTGLYDAAEDLKYELTLSAVTERRGERRAIQALLQDRCEALIVLGPQSSTASLAALSARLPVVAVGRGLRHRALDVVRSDDVLGLHLAVDHLVALGHRRIVHIDGGRMPGAAERRRGYREAMRRHGLDDEIRVVPGGPTGEDGAAAVSLIRDLPTAITVFNDLASTGVLDALRRAGVSVPEDVSVIGYDDSRLARLTYLDLTTIAQDTASMTTLAVTRALARIEGEKVPQRELVIPPHLVPRGTTAAL</sequence>
<evidence type="ECO:0000256" key="3">
    <source>
        <dbReference type="ARBA" id="ARBA00023163"/>
    </source>
</evidence>
<keyword evidence="2" id="KW-0238">DNA-binding</keyword>
<dbReference type="Gene3D" id="3.40.50.2300">
    <property type="match status" value="2"/>
</dbReference>
<dbReference type="InterPro" id="IPR000843">
    <property type="entry name" value="HTH_LacI"/>
</dbReference>
<dbReference type="Pfam" id="PF13377">
    <property type="entry name" value="Peripla_BP_3"/>
    <property type="match status" value="1"/>
</dbReference>
<dbReference type="CDD" id="cd01392">
    <property type="entry name" value="HTH_LacI"/>
    <property type="match status" value="1"/>
</dbReference>
<evidence type="ECO:0000313" key="6">
    <source>
        <dbReference type="Proteomes" id="UP000317982"/>
    </source>
</evidence>
<evidence type="ECO:0000259" key="4">
    <source>
        <dbReference type="PROSITE" id="PS50932"/>
    </source>
</evidence>
<dbReference type="CDD" id="cd06267">
    <property type="entry name" value="PBP1_LacI_sugar_binding-like"/>
    <property type="match status" value="1"/>
</dbReference>
<name>A0A545B020_9ACTN</name>
<dbReference type="RefSeq" id="WP_142702539.1">
    <property type="nucleotide sequence ID" value="NZ_VIRS01000001.1"/>
</dbReference>
<keyword evidence="6" id="KW-1185">Reference proteome</keyword>
<proteinExistence type="predicted"/>
<protein>
    <submittedName>
        <fullName evidence="5">LacI family transcriptional regulator</fullName>
    </submittedName>
</protein>
<dbReference type="OrthoDB" id="59108at2"/>
<dbReference type="PANTHER" id="PTHR30146:SF155">
    <property type="entry name" value="ALANINE RACEMASE"/>
    <property type="match status" value="1"/>
</dbReference>
<dbReference type="SUPFAM" id="SSF53822">
    <property type="entry name" value="Periplasmic binding protein-like I"/>
    <property type="match status" value="1"/>
</dbReference>
<accession>A0A545B020</accession>
<dbReference type="PROSITE" id="PS50932">
    <property type="entry name" value="HTH_LACI_2"/>
    <property type="match status" value="1"/>
</dbReference>
<organism evidence="5 6">
    <name type="scientific">Cryptosporangium phraense</name>
    <dbReference type="NCBI Taxonomy" id="2593070"/>
    <lineage>
        <taxon>Bacteria</taxon>
        <taxon>Bacillati</taxon>
        <taxon>Actinomycetota</taxon>
        <taxon>Actinomycetes</taxon>
        <taxon>Cryptosporangiales</taxon>
        <taxon>Cryptosporangiaceae</taxon>
        <taxon>Cryptosporangium</taxon>
    </lineage>
</organism>
<gene>
    <name evidence="5" type="ORF">FL583_01200</name>
</gene>
<evidence type="ECO:0000313" key="5">
    <source>
        <dbReference type="EMBL" id="TQS46921.1"/>
    </source>
</evidence>
<dbReference type="PANTHER" id="PTHR30146">
    <property type="entry name" value="LACI-RELATED TRANSCRIPTIONAL REPRESSOR"/>
    <property type="match status" value="1"/>
</dbReference>
<dbReference type="Proteomes" id="UP000317982">
    <property type="component" value="Unassembled WGS sequence"/>
</dbReference>
<dbReference type="InParanoid" id="A0A545B020"/>
<dbReference type="Pfam" id="PF00356">
    <property type="entry name" value="LacI"/>
    <property type="match status" value="1"/>
</dbReference>
<keyword evidence="3" id="KW-0804">Transcription</keyword>
<dbReference type="AlphaFoldDB" id="A0A545B020"/>
<evidence type="ECO:0000256" key="2">
    <source>
        <dbReference type="ARBA" id="ARBA00023125"/>
    </source>
</evidence>
<feature type="domain" description="HTH lacI-type" evidence="4">
    <location>
        <begin position="8"/>
        <end position="62"/>
    </location>
</feature>
<dbReference type="InterPro" id="IPR010982">
    <property type="entry name" value="Lambda_DNA-bd_dom_sf"/>
</dbReference>
<evidence type="ECO:0000256" key="1">
    <source>
        <dbReference type="ARBA" id="ARBA00023015"/>
    </source>
</evidence>
<dbReference type="InterPro" id="IPR046335">
    <property type="entry name" value="LacI/GalR-like_sensor"/>
</dbReference>
<dbReference type="SUPFAM" id="SSF47413">
    <property type="entry name" value="lambda repressor-like DNA-binding domains"/>
    <property type="match status" value="1"/>
</dbReference>
<reference evidence="5 6" key="1">
    <citation type="submission" date="2019-07" db="EMBL/GenBank/DDBJ databases">
        <title>Cryptosporangium phraense sp. nov., isolated from plant litter.</title>
        <authorList>
            <person name="Suriyachadkun C."/>
        </authorList>
    </citation>
    <scope>NUCLEOTIDE SEQUENCE [LARGE SCALE GENOMIC DNA]</scope>
    <source>
        <strain evidence="5 6">A-T 5661</strain>
    </source>
</reference>